<evidence type="ECO:0000256" key="3">
    <source>
        <dbReference type="PROSITE-ProRule" id="PRU01251"/>
    </source>
</evidence>
<accession>A0AAD3P440</accession>
<dbReference type="Proteomes" id="UP001279734">
    <property type="component" value="Unassembled WGS sequence"/>
</dbReference>
<dbReference type="InterPro" id="IPR051650">
    <property type="entry name" value="SL_signaling_regulator"/>
</dbReference>
<organism evidence="5 6">
    <name type="scientific">Nepenthes gracilis</name>
    <name type="common">Slender pitcher plant</name>
    <dbReference type="NCBI Taxonomy" id="150966"/>
    <lineage>
        <taxon>Eukaryota</taxon>
        <taxon>Viridiplantae</taxon>
        <taxon>Streptophyta</taxon>
        <taxon>Embryophyta</taxon>
        <taxon>Tracheophyta</taxon>
        <taxon>Spermatophyta</taxon>
        <taxon>Magnoliopsida</taxon>
        <taxon>eudicotyledons</taxon>
        <taxon>Gunneridae</taxon>
        <taxon>Pentapetalae</taxon>
        <taxon>Caryophyllales</taxon>
        <taxon>Nepenthaceae</taxon>
        <taxon>Nepenthes</taxon>
    </lineage>
</organism>
<reference evidence="5" key="1">
    <citation type="submission" date="2023-05" db="EMBL/GenBank/DDBJ databases">
        <title>Nepenthes gracilis genome sequencing.</title>
        <authorList>
            <person name="Fukushima K."/>
        </authorList>
    </citation>
    <scope>NUCLEOTIDE SEQUENCE</scope>
    <source>
        <strain evidence="5">SING2019-196</strain>
    </source>
</reference>
<dbReference type="PANTHER" id="PTHR43572">
    <property type="entry name" value="CHAPERONE PROTEIN CLPD, CHLOROPLASTIC"/>
    <property type="match status" value="1"/>
</dbReference>
<keyword evidence="6" id="KW-1185">Reference proteome</keyword>
<dbReference type="Gene3D" id="1.10.1780.10">
    <property type="entry name" value="Clp, N-terminal domain"/>
    <property type="match status" value="1"/>
</dbReference>
<dbReference type="Pfam" id="PF23569">
    <property type="entry name" value="NBD_SMAX1"/>
    <property type="match status" value="1"/>
</dbReference>
<protein>
    <recommendedName>
        <fullName evidence="4">Clp R domain-containing protein</fullName>
    </recommendedName>
</protein>
<dbReference type="InterPro" id="IPR004176">
    <property type="entry name" value="Clp_R_N"/>
</dbReference>
<proteinExistence type="inferred from homology"/>
<evidence type="ECO:0000313" key="6">
    <source>
        <dbReference type="Proteomes" id="UP001279734"/>
    </source>
</evidence>
<dbReference type="Pfam" id="PF02861">
    <property type="entry name" value="Clp_N"/>
    <property type="match status" value="1"/>
</dbReference>
<dbReference type="PROSITE" id="PS51903">
    <property type="entry name" value="CLP_R"/>
    <property type="match status" value="1"/>
</dbReference>
<comment type="similarity">
    <text evidence="1">Belongs to the ClpA/ClpB family.</text>
</comment>
<name>A0AAD3P440_NEPGR</name>
<sequence>MPTPVCTARQCLTDEAAGALDDAVCVARRRNHAQTTSLHVVSAFLSAPSSLLREACTRARSSAYAPRLQFRALDFSVGVALDRMPCSKNQDEAPPISNSLMAAIKRSQANQRRQPEMYHISQLQYQNVNSMSIPAIKVELNQFVLSILDDPIVNRVFGEAGFRTCDIKLAIVHPPVQSPARYLRARCPPLFLSNLMDSGNPVRRNFPFPFAGVGNSNGDAYCKRIGEVLVKKTGRNPLLVGGGAKDALTSFKECVEKGKGAELLPGEILGLNFVCLEKDIAEFLANGGDEEVMNSKAEELRIMVEKNSGPGVVVNFGELEVLVDDSVSADAVKCLVLKLSSLVELYKKLRLIGVAANYETYRKLIERFPSIESDWDLQPLPITSTIPSLMGSFVPFGGFFSGPSEFRNPIRVVDQPFSPCNICNEKYERELSSVMKGGSSASIVDQCSATLPSWLQMAESDPTNAGIEVNQAKDDIAESNVKILELQKKWNDICQHLHQSPTISKPGYLWQGQKFLVL</sequence>
<comment type="caution">
    <text evidence="5">The sequence shown here is derived from an EMBL/GenBank/DDBJ whole genome shotgun (WGS) entry which is preliminary data.</text>
</comment>
<evidence type="ECO:0000256" key="2">
    <source>
        <dbReference type="ARBA" id="ARBA00022737"/>
    </source>
</evidence>
<gene>
    <name evidence="5" type="ORF">Nepgr_000184</name>
</gene>
<dbReference type="InterPro" id="IPR036628">
    <property type="entry name" value="Clp_N_dom_sf"/>
</dbReference>
<dbReference type="InterPro" id="IPR058680">
    <property type="entry name" value="NBD_SMAX1-like"/>
</dbReference>
<dbReference type="PANTHER" id="PTHR43572:SF38">
    <property type="entry name" value="PROTEIN SMAX1-LIKE 6"/>
    <property type="match status" value="1"/>
</dbReference>
<evidence type="ECO:0000256" key="1">
    <source>
        <dbReference type="ARBA" id="ARBA00008675"/>
    </source>
</evidence>
<dbReference type="SUPFAM" id="SSF81923">
    <property type="entry name" value="Double Clp-N motif"/>
    <property type="match status" value="1"/>
</dbReference>
<dbReference type="AlphaFoldDB" id="A0AAD3P440"/>
<keyword evidence="2 3" id="KW-0677">Repeat</keyword>
<dbReference type="EMBL" id="BSYO01000001">
    <property type="protein sequence ID" value="GMG98344.1"/>
    <property type="molecule type" value="Genomic_DNA"/>
</dbReference>
<feature type="domain" description="Clp R" evidence="4">
    <location>
        <begin position="8"/>
        <end position="179"/>
    </location>
</feature>
<evidence type="ECO:0000313" key="5">
    <source>
        <dbReference type="EMBL" id="GMG98344.1"/>
    </source>
</evidence>
<evidence type="ECO:0000259" key="4">
    <source>
        <dbReference type="PROSITE" id="PS51903"/>
    </source>
</evidence>